<dbReference type="Pfam" id="PF01321">
    <property type="entry name" value="Creatinase_N"/>
    <property type="match status" value="1"/>
</dbReference>
<dbReference type="RefSeq" id="WP_138236191.1">
    <property type="nucleotide sequence ID" value="NZ_CP185860.1"/>
</dbReference>
<evidence type="ECO:0000256" key="2">
    <source>
        <dbReference type="ARBA" id="ARBA00022723"/>
    </source>
</evidence>
<dbReference type="PANTHER" id="PTHR43763:SF6">
    <property type="entry name" value="XAA-PRO AMINOPEPTIDASE 1"/>
    <property type="match status" value="1"/>
</dbReference>
<dbReference type="InterPro" id="IPR000587">
    <property type="entry name" value="Creatinase_N"/>
</dbReference>
<dbReference type="Proteomes" id="UP000306791">
    <property type="component" value="Unassembled WGS sequence"/>
</dbReference>
<dbReference type="SUPFAM" id="SSF55920">
    <property type="entry name" value="Creatinase/aminopeptidase"/>
    <property type="match status" value="1"/>
</dbReference>
<dbReference type="PANTHER" id="PTHR43763">
    <property type="entry name" value="XAA-PRO AMINOPEPTIDASE 1"/>
    <property type="match status" value="1"/>
</dbReference>
<keyword evidence="8" id="KW-1185">Reference proteome</keyword>
<evidence type="ECO:0000313" key="8">
    <source>
        <dbReference type="Proteomes" id="UP000306791"/>
    </source>
</evidence>
<reference evidence="7 8" key="1">
    <citation type="submission" date="2019-05" db="EMBL/GenBank/DDBJ databases">
        <title>Microbulbifer harenosus sp. nov., an alginate-degrading bacterium isolated from coastal sand.</title>
        <authorList>
            <person name="Huang H."/>
            <person name="Mo K."/>
            <person name="Bao S."/>
        </authorList>
    </citation>
    <scope>NUCLEOTIDE SEQUENCE [LARGE SCALE GENOMIC DNA]</scope>
    <source>
        <strain evidence="7 8">HB161719</strain>
    </source>
</reference>
<dbReference type="Pfam" id="PF00557">
    <property type="entry name" value="Peptidase_M24"/>
    <property type="match status" value="1"/>
</dbReference>
<feature type="domain" description="Peptidase M24" evidence="4">
    <location>
        <begin position="310"/>
        <end position="526"/>
    </location>
</feature>
<dbReference type="Pfam" id="PF16189">
    <property type="entry name" value="Creatinase_N_2"/>
    <property type="match status" value="1"/>
</dbReference>
<comment type="similarity">
    <text evidence="1">Belongs to the peptidase M24B family.</text>
</comment>
<keyword evidence="7" id="KW-0031">Aminopeptidase</keyword>
<dbReference type="GO" id="GO:0004177">
    <property type="term" value="F:aminopeptidase activity"/>
    <property type="evidence" value="ECO:0007669"/>
    <property type="project" value="UniProtKB-KW"/>
</dbReference>
<keyword evidence="3" id="KW-0378">Hydrolase</keyword>
<feature type="domain" description="Peptidase M24 C-terminal" evidence="6">
    <location>
        <begin position="532"/>
        <end position="592"/>
    </location>
</feature>
<accession>A0ABY2UGR5</accession>
<proteinExistence type="inferred from homology"/>
<evidence type="ECO:0000256" key="1">
    <source>
        <dbReference type="ARBA" id="ARBA00008766"/>
    </source>
</evidence>
<dbReference type="EMBL" id="VANI01000013">
    <property type="protein sequence ID" value="TLM76641.1"/>
    <property type="molecule type" value="Genomic_DNA"/>
</dbReference>
<gene>
    <name evidence="7" type="ORF">FDY93_13025</name>
</gene>
<comment type="caution">
    <text evidence="7">The sequence shown here is derived from an EMBL/GenBank/DDBJ whole genome shotgun (WGS) entry which is preliminary data.</text>
</comment>
<dbReference type="InterPro" id="IPR032416">
    <property type="entry name" value="Peptidase_M24_C"/>
</dbReference>
<dbReference type="InterPro" id="IPR000994">
    <property type="entry name" value="Pept_M24"/>
</dbReference>
<dbReference type="Gene3D" id="3.90.230.10">
    <property type="entry name" value="Creatinase/methionine aminopeptidase superfamily"/>
    <property type="match status" value="1"/>
</dbReference>
<dbReference type="InterPro" id="IPR050422">
    <property type="entry name" value="X-Pro_aminopeptidase_P"/>
</dbReference>
<dbReference type="SUPFAM" id="SSF53092">
    <property type="entry name" value="Creatinase/prolidase N-terminal domain"/>
    <property type="match status" value="1"/>
</dbReference>
<dbReference type="InterPro" id="IPR033740">
    <property type="entry name" value="Pept_M24B"/>
</dbReference>
<feature type="domain" description="Creatinase N-terminal" evidence="5">
    <location>
        <begin position="5"/>
        <end position="126"/>
    </location>
</feature>
<dbReference type="InterPro" id="IPR036005">
    <property type="entry name" value="Creatinase/aminopeptidase-like"/>
</dbReference>
<dbReference type="Gene3D" id="3.40.350.10">
    <property type="entry name" value="Creatinase/prolidase N-terminal domain"/>
    <property type="match status" value="2"/>
</dbReference>
<dbReference type="Pfam" id="PF16188">
    <property type="entry name" value="Peptidase_M24_C"/>
    <property type="match status" value="1"/>
</dbReference>
<evidence type="ECO:0000259" key="5">
    <source>
        <dbReference type="Pfam" id="PF01321"/>
    </source>
</evidence>
<dbReference type="InterPro" id="IPR029149">
    <property type="entry name" value="Creatin/AminoP/Spt16_N"/>
</dbReference>
<evidence type="ECO:0000313" key="7">
    <source>
        <dbReference type="EMBL" id="TLM76641.1"/>
    </source>
</evidence>
<evidence type="ECO:0000259" key="6">
    <source>
        <dbReference type="Pfam" id="PF16188"/>
    </source>
</evidence>
<evidence type="ECO:0000256" key="3">
    <source>
        <dbReference type="ARBA" id="ARBA00022801"/>
    </source>
</evidence>
<keyword evidence="7" id="KW-0645">Protease</keyword>
<dbReference type="CDD" id="cd01085">
    <property type="entry name" value="APP"/>
    <property type="match status" value="1"/>
</dbReference>
<name>A0ABY2UGR5_9GAMM</name>
<sequence>MSQERLTALQHALAGQQVQGFLIPRCDEYQNEYVPAADERLAWLTGFTGSAGLAAVAGDRTALFVDGRYTLQAAQQIGSQPIEQQNLAPADIANWLCAALKEGDTLGYDPRLHTEPGLAPLKKRLDECGIHLHALDANPIDRIWDNRPAAPCGAARPHPLTFTGEDSASKRQRIAEQLATKKQDALWLANPEVCAWLFNIRGSDIPHLPVALSMGFLYQDGSAVLYLAESATTEALRQHLGRDVEIVHDKLALFTAAERQHVQKVWADPLLTNCWTLHELRNREIKILLERDPITLAKARKNAVELEGSRAAHIRDGAALCEFLAELPAAVAGGRQDKSFGELEAVQLLRSKRELREGFTDDSFDTISGYCGNGAIVHYRVSPQSSLPMRAAGIYLIDSGGQYPDGTTDVTRTVALGEPPPRAKEHFTRVLKGHIAIASLRFPKGTCGEQIDAFARKSLWDVGLDYAHGTGHGVGSFLSVHEGPQRIGKANTNVALEAGMIVSNEPGFYLTGEYGIRIENLVFVKESAEYPGFLEFEALTMAPIERQLVDPELLADSELIWLNRYHATVRETLLPLVSEQTRNWLVAATEPLSKAQ</sequence>
<organism evidence="7 8">
    <name type="scientific">Microbulbifer harenosus</name>
    <dbReference type="NCBI Taxonomy" id="2576840"/>
    <lineage>
        <taxon>Bacteria</taxon>
        <taxon>Pseudomonadati</taxon>
        <taxon>Pseudomonadota</taxon>
        <taxon>Gammaproteobacteria</taxon>
        <taxon>Cellvibrionales</taxon>
        <taxon>Microbulbiferaceae</taxon>
        <taxon>Microbulbifer</taxon>
    </lineage>
</organism>
<protein>
    <submittedName>
        <fullName evidence="7">Aminopeptidase P family protein</fullName>
    </submittedName>
</protein>
<keyword evidence="2" id="KW-0479">Metal-binding</keyword>
<evidence type="ECO:0000259" key="4">
    <source>
        <dbReference type="Pfam" id="PF00557"/>
    </source>
</evidence>